<gene>
    <name evidence="2" type="ORF">CONCODRAFT_9762</name>
</gene>
<dbReference type="EMBL" id="KQ964598">
    <property type="protein sequence ID" value="KXN68037.1"/>
    <property type="molecule type" value="Genomic_DNA"/>
</dbReference>
<dbReference type="AlphaFoldDB" id="A0A137NZ47"/>
<sequence>MPPKKNLLWVYELLFNENRASLKVGKKSSIPEGSCKFNLIRGIRAGQKCGRGTMKVFVYYQSKVVSTQSPDPHRNGRNNSSQSVDEALNDYMSSEFVWDQCMPDQMYVFNEEQVPHILSTVVANMKPMYTREQKLAPANVIFLCARLRKYSDDPITFRLSEGSRVSWGAATRQSQGTRDVDKRNKEIEHYNTTLTYLMSELDQYNNDTVKAASGEMTTFDCYVAINEGANVATVHGWRVLIESYISVFVSMKANRSTIGGSMIALLSIPFYAVGSKYNTSALGHGLVQRHASLRDEVMKTQGVYEFGSLAELIGELLFVDEDVKKIITHVESYQRLVEDASRCVGCECAINDLGAIGVITNAQQKSRPPLVCDFVHIWVCKMSEFHTLSTRVYWLAMSLLIIIHGYEIGNTYIGMKWCVHRATMHCEDSNNLQSWDEGVSLTTA</sequence>
<keyword evidence="1" id="KW-1133">Transmembrane helix</keyword>
<protein>
    <submittedName>
        <fullName evidence="2">Uncharacterized protein</fullName>
    </submittedName>
</protein>
<keyword evidence="1" id="KW-0812">Transmembrane</keyword>
<reference evidence="2 3" key="1">
    <citation type="journal article" date="2015" name="Genome Biol. Evol.">
        <title>Phylogenomic analyses indicate that early fungi evolved digesting cell walls of algal ancestors of land plants.</title>
        <authorList>
            <person name="Chang Y."/>
            <person name="Wang S."/>
            <person name="Sekimoto S."/>
            <person name="Aerts A.L."/>
            <person name="Choi C."/>
            <person name="Clum A."/>
            <person name="LaButti K.M."/>
            <person name="Lindquist E.A."/>
            <person name="Yee Ngan C."/>
            <person name="Ohm R.A."/>
            <person name="Salamov A.A."/>
            <person name="Grigoriev I.V."/>
            <person name="Spatafora J.W."/>
            <person name="Berbee M.L."/>
        </authorList>
    </citation>
    <scope>NUCLEOTIDE SEQUENCE [LARGE SCALE GENOMIC DNA]</scope>
    <source>
        <strain evidence="2 3">NRRL 28638</strain>
    </source>
</reference>
<proteinExistence type="predicted"/>
<keyword evidence="3" id="KW-1185">Reference proteome</keyword>
<dbReference type="Proteomes" id="UP000070444">
    <property type="component" value="Unassembled WGS sequence"/>
</dbReference>
<dbReference type="STRING" id="796925.A0A137NZ47"/>
<dbReference type="OrthoDB" id="426293at2759"/>
<organism evidence="2 3">
    <name type="scientific">Conidiobolus coronatus (strain ATCC 28846 / CBS 209.66 / NRRL 28638)</name>
    <name type="common">Delacroixia coronata</name>
    <dbReference type="NCBI Taxonomy" id="796925"/>
    <lineage>
        <taxon>Eukaryota</taxon>
        <taxon>Fungi</taxon>
        <taxon>Fungi incertae sedis</taxon>
        <taxon>Zoopagomycota</taxon>
        <taxon>Entomophthoromycotina</taxon>
        <taxon>Entomophthoromycetes</taxon>
        <taxon>Entomophthorales</taxon>
        <taxon>Ancylistaceae</taxon>
        <taxon>Conidiobolus</taxon>
    </lineage>
</organism>
<keyword evidence="1" id="KW-0472">Membrane</keyword>
<accession>A0A137NZ47</accession>
<evidence type="ECO:0000313" key="3">
    <source>
        <dbReference type="Proteomes" id="UP000070444"/>
    </source>
</evidence>
<feature type="transmembrane region" description="Helical" evidence="1">
    <location>
        <begin position="392"/>
        <end position="413"/>
    </location>
</feature>
<evidence type="ECO:0000313" key="2">
    <source>
        <dbReference type="EMBL" id="KXN68037.1"/>
    </source>
</evidence>
<name>A0A137NZ47_CONC2</name>
<evidence type="ECO:0000256" key="1">
    <source>
        <dbReference type="SAM" id="Phobius"/>
    </source>
</evidence>